<reference evidence="1 2" key="1">
    <citation type="journal article" date="2015" name="Genome Biol.">
        <title>Comparative genomics of Steinernema reveals deeply conserved gene regulatory networks.</title>
        <authorList>
            <person name="Dillman A.R."/>
            <person name="Macchietto M."/>
            <person name="Porter C.F."/>
            <person name="Rogers A."/>
            <person name="Williams B."/>
            <person name="Antoshechkin I."/>
            <person name="Lee M.M."/>
            <person name="Goodwin Z."/>
            <person name="Lu X."/>
            <person name="Lewis E.E."/>
            <person name="Goodrich-Blair H."/>
            <person name="Stock S.P."/>
            <person name="Adams B.J."/>
            <person name="Sternberg P.W."/>
            <person name="Mortazavi A."/>
        </authorList>
    </citation>
    <scope>NUCLEOTIDE SEQUENCE [LARGE SCALE GENOMIC DNA]</scope>
    <source>
        <strain evidence="1 2">ALL</strain>
    </source>
</reference>
<dbReference type="Proteomes" id="UP000298663">
    <property type="component" value="Unassembled WGS sequence"/>
</dbReference>
<dbReference type="AlphaFoldDB" id="A0A4U5LNB8"/>
<keyword evidence="2" id="KW-1185">Reference proteome</keyword>
<reference evidence="1 2" key="2">
    <citation type="journal article" date="2019" name="G3 (Bethesda)">
        <title>Hybrid Assembly of the Genome of the Entomopathogenic Nematode Steinernema carpocapsae Identifies the X-Chromosome.</title>
        <authorList>
            <person name="Serra L."/>
            <person name="Macchietto M."/>
            <person name="Macias-Munoz A."/>
            <person name="McGill C.J."/>
            <person name="Rodriguez I.M."/>
            <person name="Rodriguez B."/>
            <person name="Murad R."/>
            <person name="Mortazavi A."/>
        </authorList>
    </citation>
    <scope>NUCLEOTIDE SEQUENCE [LARGE SCALE GENOMIC DNA]</scope>
    <source>
        <strain evidence="1 2">ALL</strain>
    </source>
</reference>
<organism evidence="1 2">
    <name type="scientific">Steinernema carpocapsae</name>
    <name type="common">Entomopathogenic nematode</name>
    <dbReference type="NCBI Taxonomy" id="34508"/>
    <lineage>
        <taxon>Eukaryota</taxon>
        <taxon>Metazoa</taxon>
        <taxon>Ecdysozoa</taxon>
        <taxon>Nematoda</taxon>
        <taxon>Chromadorea</taxon>
        <taxon>Rhabditida</taxon>
        <taxon>Tylenchina</taxon>
        <taxon>Panagrolaimomorpha</taxon>
        <taxon>Strongyloidoidea</taxon>
        <taxon>Steinernematidae</taxon>
        <taxon>Steinernema</taxon>
    </lineage>
</organism>
<sequence>MQAKVSKPHFCLVETRKHNSVKLQESIPSFLVCIYFKAFSNTKAQFIEKALKALILPRNNSQFLPGTYEQNGYQKEKTRVGGATAEKWSAAEAESITI</sequence>
<evidence type="ECO:0000313" key="2">
    <source>
        <dbReference type="Proteomes" id="UP000298663"/>
    </source>
</evidence>
<comment type="caution">
    <text evidence="1">The sequence shown here is derived from an EMBL/GenBank/DDBJ whole genome shotgun (WGS) entry which is preliminary data.</text>
</comment>
<protein>
    <submittedName>
        <fullName evidence="1">Uncharacterized protein</fullName>
    </submittedName>
</protein>
<evidence type="ECO:0000313" key="1">
    <source>
        <dbReference type="EMBL" id="TKR57368.1"/>
    </source>
</evidence>
<proteinExistence type="predicted"/>
<dbReference type="EMBL" id="AZBU02000016">
    <property type="protein sequence ID" value="TKR57368.1"/>
    <property type="molecule type" value="Genomic_DNA"/>
</dbReference>
<gene>
    <name evidence="1" type="ORF">L596_030847</name>
</gene>
<accession>A0A4U5LNB8</accession>
<name>A0A4U5LNB8_STECR</name>